<name>A0A7C9J5A5_9RHOB</name>
<dbReference type="AlphaFoldDB" id="A0A7C9J5A5"/>
<evidence type="ECO:0000256" key="3">
    <source>
        <dbReference type="ARBA" id="ARBA00023027"/>
    </source>
</evidence>
<keyword evidence="3" id="KW-0520">NAD</keyword>
<dbReference type="Pfam" id="PF24836">
    <property type="entry name" value="NQRA_2nd"/>
    <property type="match status" value="1"/>
</dbReference>
<keyword evidence="2" id="KW-1278">Translocase</keyword>
<dbReference type="InterPro" id="IPR056147">
    <property type="entry name" value="NQRA_N"/>
</dbReference>
<keyword evidence="4" id="KW-0915">Sodium</keyword>
<evidence type="ECO:0000313" key="11">
    <source>
        <dbReference type="EMBL" id="MXQ09241.1"/>
    </source>
</evidence>
<protein>
    <submittedName>
        <fullName evidence="11">Na(+)-translocating NADH-quinone reductase subunit A</fullName>
    </submittedName>
</protein>
<accession>A0A7C9J5A5</accession>
<sequence length="421" mass="44188">MSFLGRSAGLIPEISSPPVVGGTEDVVTEETAVRPGNGAAPAVTPLVREGDLVAAGAAVACLRHAPDVCFVAPVAGRVARLSLLPGRRLSEIVLFREASGDVERHDTADAGTAAGLRRLMQGAGIWPWLRRRPFGGMPAHNEVPAAIAVMAADTRPLAPDPATALEGREEAFLRGVAALETLTDGPVLIFSAEGARIPDTGRGAGRIRRLICGARHPQGSAGIRIHQAFPAGLEAPVWDIHAEDVAAFGTLLETGVLPMLRLVRIGGPALREGRLLRTHPGADLRQLTRRIVAPGQHVVLAGSVLDGRPAQWLGPRDRQVSVLPREGAARKPHWLIAALSRSAIAPAIPSAGLDQAFGGALPALPFIRALAAGDDETAMKLGLLSLLEEDVALADYVLSEEGQITAQLRAMLDRIQSEFAP</sequence>
<dbReference type="InterPro" id="IPR008703">
    <property type="entry name" value="NqrA"/>
</dbReference>
<dbReference type="PANTHER" id="PTHR37839:SF1">
    <property type="entry name" value="NA(+)-TRANSLOCATING NADH-QUINONE REDUCTASE SUBUNIT A"/>
    <property type="match status" value="1"/>
</dbReference>
<evidence type="ECO:0000259" key="8">
    <source>
        <dbReference type="Pfam" id="PF05896"/>
    </source>
</evidence>
<dbReference type="InterPro" id="IPR022615">
    <property type="entry name" value="NqrA_C_domain"/>
</dbReference>
<evidence type="ECO:0000313" key="12">
    <source>
        <dbReference type="Proteomes" id="UP000480350"/>
    </source>
</evidence>
<evidence type="ECO:0000259" key="10">
    <source>
        <dbReference type="Pfam" id="PF24836"/>
    </source>
</evidence>
<dbReference type="EMBL" id="WUPT01000002">
    <property type="protein sequence ID" value="MXQ09241.1"/>
    <property type="molecule type" value="Genomic_DNA"/>
</dbReference>
<feature type="domain" description="NqrA second alpha/beta" evidence="10">
    <location>
        <begin position="114"/>
        <end position="256"/>
    </location>
</feature>
<evidence type="ECO:0000256" key="5">
    <source>
        <dbReference type="ARBA" id="ARBA00023065"/>
    </source>
</evidence>
<feature type="domain" description="Na(+)-translocating NADH-quinone reductase subunit A C-terminal" evidence="9">
    <location>
        <begin position="265"/>
        <end position="310"/>
    </location>
</feature>
<dbReference type="GO" id="GO:0016655">
    <property type="term" value="F:oxidoreductase activity, acting on NAD(P)H, quinone or similar compound as acceptor"/>
    <property type="evidence" value="ECO:0007669"/>
    <property type="project" value="InterPro"/>
</dbReference>
<feature type="domain" description="NqrA N-terminal barrel-sandwich hybrid" evidence="8">
    <location>
        <begin position="44"/>
        <end position="94"/>
    </location>
</feature>
<evidence type="ECO:0000256" key="1">
    <source>
        <dbReference type="ARBA" id="ARBA00022448"/>
    </source>
</evidence>
<evidence type="ECO:0000256" key="7">
    <source>
        <dbReference type="ARBA" id="ARBA00023201"/>
    </source>
</evidence>
<keyword evidence="6" id="KW-0830">Ubiquinone</keyword>
<evidence type="ECO:0000256" key="2">
    <source>
        <dbReference type="ARBA" id="ARBA00022967"/>
    </source>
</evidence>
<reference evidence="11 12" key="1">
    <citation type="submission" date="2019-12" db="EMBL/GenBank/DDBJ databases">
        <authorList>
            <person name="Lee S.D."/>
        </authorList>
    </citation>
    <scope>NUCLEOTIDE SEQUENCE [LARGE SCALE GENOMIC DNA]</scope>
    <source>
        <strain evidence="11 12">GH1-50</strain>
    </source>
</reference>
<organism evidence="11 12">
    <name type="scientific">Kangsaoukella pontilimi</name>
    <dbReference type="NCBI Taxonomy" id="2691042"/>
    <lineage>
        <taxon>Bacteria</taxon>
        <taxon>Pseudomonadati</taxon>
        <taxon>Pseudomonadota</taxon>
        <taxon>Alphaproteobacteria</taxon>
        <taxon>Rhodobacterales</taxon>
        <taxon>Paracoccaceae</taxon>
        <taxon>Kangsaoukella</taxon>
    </lineage>
</organism>
<dbReference type="Pfam" id="PF11973">
    <property type="entry name" value="NQRA_SLBB"/>
    <property type="match status" value="1"/>
</dbReference>
<gene>
    <name evidence="11" type="ORF">GQ651_15450</name>
</gene>
<comment type="caution">
    <text evidence="11">The sequence shown here is derived from an EMBL/GenBank/DDBJ whole genome shotgun (WGS) entry which is preliminary data.</text>
</comment>
<keyword evidence="1" id="KW-0813">Transport</keyword>
<reference evidence="11 12" key="2">
    <citation type="submission" date="2020-03" db="EMBL/GenBank/DDBJ databases">
        <title>Kangsaoukella pontilimi gen. nov., sp. nov., a new member of the family Rhodobacteraceae isolated from a tidal mudflat.</title>
        <authorList>
            <person name="Kim I.S."/>
        </authorList>
    </citation>
    <scope>NUCLEOTIDE SEQUENCE [LARGE SCALE GENOMIC DNA]</scope>
    <source>
        <strain evidence="11 12">GH1-50</strain>
    </source>
</reference>
<dbReference type="GO" id="GO:0006814">
    <property type="term" value="P:sodium ion transport"/>
    <property type="evidence" value="ECO:0007669"/>
    <property type="project" value="UniProtKB-KW"/>
</dbReference>
<keyword evidence="5" id="KW-0406">Ion transport</keyword>
<dbReference type="PANTHER" id="PTHR37839">
    <property type="entry name" value="NA(+)-TRANSLOCATING NADH-QUINONE REDUCTASE SUBUNIT A"/>
    <property type="match status" value="1"/>
</dbReference>
<keyword evidence="7" id="KW-0739">Sodium transport</keyword>
<evidence type="ECO:0000259" key="9">
    <source>
        <dbReference type="Pfam" id="PF11973"/>
    </source>
</evidence>
<evidence type="ECO:0000256" key="6">
    <source>
        <dbReference type="ARBA" id="ARBA00023075"/>
    </source>
</evidence>
<dbReference type="Proteomes" id="UP000480350">
    <property type="component" value="Unassembled WGS sequence"/>
</dbReference>
<proteinExistence type="predicted"/>
<keyword evidence="12" id="KW-1185">Reference proteome</keyword>
<dbReference type="InterPro" id="IPR056148">
    <property type="entry name" value="NQRA_2nd"/>
</dbReference>
<evidence type="ECO:0000256" key="4">
    <source>
        <dbReference type="ARBA" id="ARBA00023053"/>
    </source>
</evidence>
<dbReference type="Pfam" id="PF05896">
    <property type="entry name" value="NQRA_N"/>
    <property type="match status" value="1"/>
</dbReference>